<dbReference type="Pfam" id="PF00534">
    <property type="entry name" value="Glycos_transf_1"/>
    <property type="match status" value="1"/>
</dbReference>
<feature type="domain" description="Glycosyltransferase subfamily 4-like N-terminal" evidence="2">
    <location>
        <begin position="17"/>
        <end position="169"/>
    </location>
</feature>
<dbReference type="EMBL" id="LS992241">
    <property type="protein sequence ID" value="SYX83557.1"/>
    <property type="molecule type" value="Genomic_DNA"/>
</dbReference>
<dbReference type="Pfam" id="PF13439">
    <property type="entry name" value="Glyco_transf_4"/>
    <property type="match status" value="1"/>
</dbReference>
<feature type="domain" description="Glycosyl transferase family 1" evidence="1">
    <location>
        <begin position="179"/>
        <end position="353"/>
    </location>
</feature>
<protein>
    <submittedName>
        <fullName evidence="3">Group 1 glycosyl transferase</fullName>
    </submittedName>
</protein>
<accession>A0A383R8T9</accession>
<evidence type="ECO:0000259" key="2">
    <source>
        <dbReference type="Pfam" id="PF13439"/>
    </source>
</evidence>
<dbReference type="PANTHER" id="PTHR45947">
    <property type="entry name" value="SULFOQUINOVOSYL TRANSFERASE SQD2"/>
    <property type="match status" value="1"/>
</dbReference>
<dbReference type="InterPro" id="IPR050194">
    <property type="entry name" value="Glycosyltransferase_grp1"/>
</dbReference>
<organism evidence="3 4">
    <name type="scientific">Paenibacillus alvei</name>
    <name type="common">Bacillus alvei</name>
    <dbReference type="NCBI Taxonomy" id="44250"/>
    <lineage>
        <taxon>Bacteria</taxon>
        <taxon>Bacillati</taxon>
        <taxon>Bacillota</taxon>
        <taxon>Bacilli</taxon>
        <taxon>Bacillales</taxon>
        <taxon>Paenibacillaceae</taxon>
        <taxon>Paenibacillus</taxon>
    </lineage>
</organism>
<name>A0A383R8T9_PAEAL</name>
<dbReference type="Gene3D" id="3.40.50.2000">
    <property type="entry name" value="Glycogen Phosphorylase B"/>
    <property type="match status" value="2"/>
</dbReference>
<sequence>MNPNRIRVMMVMDSLAVGGTETHVLSIVKALKKRGIHSIYTGASGNMYEAYARAGCQIHAVDLSPGTLLHLQNHMLPKIISSLKQIMKTQKINVVHVHQSPSGLYAAMAAKELGIPVVFTAHGTYYPEDQLTSMNQYCDAVISVSHPVKQFLQSMNIQSELIPNGVNPDEFIEVDSSSLRSRLGIPDHADTIVYASRLSWDKAYVCTMLIWAARRLRLKGRSQLNIVIVGDGHQYHEIRELSKSIESEIGQPFIHMVGSQKKVRDYLSLADIVVGTGRVALEAMACGKPVIAIGNHGYFGLVTPTTYELAWKQYFGDHASICKPSEELIANELREALANKASLRKIGLQGRKWTLEYFDIHKIVNQLEDLYRHVILQAGQEEAQHK</sequence>
<dbReference type="Proteomes" id="UP000304148">
    <property type="component" value="Chromosome"/>
</dbReference>
<proteinExistence type="predicted"/>
<dbReference type="PANTHER" id="PTHR45947:SF3">
    <property type="entry name" value="SULFOQUINOVOSYL TRANSFERASE SQD2"/>
    <property type="match status" value="1"/>
</dbReference>
<keyword evidence="3" id="KW-0808">Transferase</keyword>
<dbReference type="GO" id="GO:0016757">
    <property type="term" value="F:glycosyltransferase activity"/>
    <property type="evidence" value="ECO:0007669"/>
    <property type="project" value="InterPro"/>
</dbReference>
<dbReference type="InterPro" id="IPR001296">
    <property type="entry name" value="Glyco_trans_1"/>
</dbReference>
<dbReference type="InterPro" id="IPR028098">
    <property type="entry name" value="Glyco_trans_4-like_N"/>
</dbReference>
<evidence type="ECO:0000313" key="4">
    <source>
        <dbReference type="Proteomes" id="UP000304148"/>
    </source>
</evidence>
<dbReference type="AlphaFoldDB" id="A0A383R8T9"/>
<dbReference type="SUPFAM" id="SSF53756">
    <property type="entry name" value="UDP-Glycosyltransferase/glycogen phosphorylase"/>
    <property type="match status" value="1"/>
</dbReference>
<evidence type="ECO:0000313" key="3">
    <source>
        <dbReference type="EMBL" id="SYX83557.1"/>
    </source>
</evidence>
<gene>
    <name evidence="3" type="ORF">PBLR_11979</name>
</gene>
<reference evidence="4" key="1">
    <citation type="submission" date="2018-08" db="EMBL/GenBank/DDBJ databases">
        <authorList>
            <person name="Chevrot R."/>
        </authorList>
    </citation>
    <scope>NUCLEOTIDE SEQUENCE [LARGE SCALE GENOMIC DNA]</scope>
</reference>
<dbReference type="RefSeq" id="WP_138185627.1">
    <property type="nucleotide sequence ID" value="NZ_LS992241.1"/>
</dbReference>
<evidence type="ECO:0000259" key="1">
    <source>
        <dbReference type="Pfam" id="PF00534"/>
    </source>
</evidence>